<evidence type="ECO:0000256" key="2">
    <source>
        <dbReference type="SAM" id="SignalP"/>
    </source>
</evidence>
<dbReference type="eggNOG" id="COG3712">
    <property type="taxonomic scope" value="Bacteria"/>
</dbReference>
<organism evidence="3">
    <name type="scientific">Dechloromonas aromatica (strain RCB)</name>
    <dbReference type="NCBI Taxonomy" id="159087"/>
    <lineage>
        <taxon>Bacteria</taxon>
        <taxon>Pseudomonadati</taxon>
        <taxon>Pseudomonadota</taxon>
        <taxon>Betaproteobacteria</taxon>
        <taxon>Rhodocyclales</taxon>
        <taxon>Azonexaceae</taxon>
        <taxon>Dechloromonas</taxon>
    </lineage>
</organism>
<feature type="signal peptide" evidence="2">
    <location>
        <begin position="1"/>
        <end position="22"/>
    </location>
</feature>
<dbReference type="InterPro" id="IPR046535">
    <property type="entry name" value="DUF6600"/>
</dbReference>
<feature type="compositionally biased region" description="Low complexity" evidence="1">
    <location>
        <begin position="584"/>
        <end position="597"/>
    </location>
</feature>
<dbReference type="OrthoDB" id="5485224at2"/>
<dbReference type="KEGG" id="dar:Daro_4100"/>
<dbReference type="HOGENOM" id="CLU_014821_0_0_4"/>
<feature type="chain" id="PRO_5004233220" description="FecR protein domain-containing protein" evidence="2">
    <location>
        <begin position="23"/>
        <end position="740"/>
    </location>
</feature>
<feature type="compositionally biased region" description="Pro residues" evidence="1">
    <location>
        <begin position="709"/>
        <end position="720"/>
    </location>
</feature>
<feature type="compositionally biased region" description="Basic and acidic residues" evidence="1">
    <location>
        <begin position="492"/>
        <end position="515"/>
    </location>
</feature>
<evidence type="ECO:0008006" key="4">
    <source>
        <dbReference type="Google" id="ProtNLM"/>
    </source>
</evidence>
<feature type="compositionally biased region" description="Basic and acidic residues" evidence="1">
    <location>
        <begin position="434"/>
        <end position="454"/>
    </location>
</feature>
<accession>Q478A5</accession>
<feature type="compositionally biased region" description="Basic and acidic residues" evidence="1">
    <location>
        <begin position="598"/>
        <end position="608"/>
    </location>
</feature>
<proteinExistence type="predicted"/>
<gene>
    <name evidence="3" type="ordered locus">Daro_4100</name>
</gene>
<feature type="compositionally biased region" description="Basic and acidic residues" evidence="1">
    <location>
        <begin position="532"/>
        <end position="565"/>
    </location>
</feature>
<feature type="compositionally biased region" description="Basic and acidic residues" evidence="1">
    <location>
        <begin position="728"/>
        <end position="740"/>
    </location>
</feature>
<dbReference type="STRING" id="159087.Daro_4100"/>
<sequence>MLQSLHRIFAAAVLMIALPALAQSDPPARVGRLAHIENEVFFRVDRNDQGGAATINWPISSGAILETGRRGRAEVWVGSTAYRLADESQIEFSRVDDSLVDVRLNEGSLAVTVLDRDQADDVMVVTPDGQVRFQTPGRYRIDVLADHSELSVQAGRATFEDRQRVTPVAAGQKASRWRDGREQLDGDWDQDAFDQWVANRENATLAGMARRHVSPHMTGYQDLDAYGDWRTAPDYGTVWYPRAVADDWAPYRYGRWAWVAPWGWTWVDQAPWGFAPFHYGRWAMIQGRWGWVPGRLVPRPVYAPALVAWIGNPGWNVSFGFGAAPAVGWFPLAPREVYVPGHRYTPQYVRQINMANVRDVNLIDRAMRPGPRQPFAYNGLPRAVTVVPAHLVREGRPITAREITPQQRQELGRAPLASRAPSADWLAPAPGAVRSHDGERRTLESRQPRRDFDAPRPNGPERGAPRGEVMPRNTDRPAFRSPTPEAINGRGSESRPEVLRPMPERRQENENRGRPIEAAPAPESMPRGLPSPERRQAMPEASREPVPESRRENFRRPEGDPRGRSPEPLPVQVPQRREMPSPEVRQAVPEAPRVPAAEPRREILRRPAETAPSVEPRGRSFEAAPAPVPMRREMPPPEVRSEPRQPQATMRPPEQRRDAGDFQRLERPMQRESMPQPMQRQPEMPRPAPPPEVRAPAPQPMPQAVQPPRVEPPRQPPAPPAGGGQNNDPRRRHDDERGPR</sequence>
<feature type="compositionally biased region" description="Low complexity" evidence="1">
    <location>
        <begin position="671"/>
        <end position="682"/>
    </location>
</feature>
<dbReference type="AlphaFoldDB" id="Q478A5"/>
<dbReference type="Pfam" id="PF20245">
    <property type="entry name" value="DUF6600"/>
    <property type="match status" value="1"/>
</dbReference>
<keyword evidence="2" id="KW-0732">Signal</keyword>
<protein>
    <recommendedName>
        <fullName evidence="4">FecR protein domain-containing protein</fullName>
    </recommendedName>
</protein>
<feature type="region of interest" description="Disordered" evidence="1">
    <location>
        <begin position="397"/>
        <end position="740"/>
    </location>
</feature>
<dbReference type="EMBL" id="CP000089">
    <property type="protein sequence ID" value="AAZ48826.1"/>
    <property type="molecule type" value="Genomic_DNA"/>
</dbReference>
<feature type="compositionally biased region" description="Basic and acidic residues" evidence="1">
    <location>
        <begin position="630"/>
        <end position="643"/>
    </location>
</feature>
<feature type="compositionally biased region" description="Basic and acidic residues" evidence="1">
    <location>
        <begin position="653"/>
        <end position="670"/>
    </location>
</feature>
<name>Q478A5_DECAR</name>
<reference evidence="3" key="1">
    <citation type="submission" date="2005-08" db="EMBL/GenBank/DDBJ databases">
        <title>Complete sequence of Dechloromonas aromatica RCB.</title>
        <authorList>
            <person name="Salinero K.K."/>
            <person name="Copeland A."/>
            <person name="Lucas S."/>
            <person name="Lapidus A."/>
            <person name="Barry K."/>
            <person name="Detter J.C."/>
            <person name="Glavina T."/>
            <person name="Hammon N."/>
            <person name="Israni S."/>
            <person name="Pitluck S."/>
            <person name="Di Bartolo G."/>
            <person name="Trong S."/>
            <person name="Schmutz J."/>
            <person name="Larimer F."/>
            <person name="Land M."/>
            <person name="Ivanova N."/>
            <person name="Richardson P."/>
        </authorList>
    </citation>
    <scope>NUCLEOTIDE SEQUENCE</scope>
    <source>
        <strain evidence="3">RCB</strain>
    </source>
</reference>
<evidence type="ECO:0000256" key="1">
    <source>
        <dbReference type="SAM" id="MobiDB-lite"/>
    </source>
</evidence>
<feature type="compositionally biased region" description="Pro residues" evidence="1">
    <location>
        <begin position="684"/>
        <end position="701"/>
    </location>
</feature>
<evidence type="ECO:0000313" key="3">
    <source>
        <dbReference type="EMBL" id="AAZ48826.1"/>
    </source>
</evidence>